<feature type="region of interest" description="Disordered" evidence="5">
    <location>
        <begin position="1"/>
        <end position="34"/>
    </location>
</feature>
<dbReference type="EMBL" id="KZ988676">
    <property type="protein sequence ID" value="RKP11752.1"/>
    <property type="molecule type" value="Genomic_DNA"/>
</dbReference>
<dbReference type="PANTHER" id="PTHR12694:SF8">
    <property type="entry name" value="TRANSCRIPTION INITIATION FACTOR IIA SUBUNIT 1"/>
    <property type="match status" value="1"/>
</dbReference>
<dbReference type="InterPro" id="IPR004855">
    <property type="entry name" value="TFIIA_asu/bsu"/>
</dbReference>
<dbReference type="PANTHER" id="PTHR12694">
    <property type="entry name" value="TRANSCRIPTION INITIATION FACTOR IIA SUBUNIT 1"/>
    <property type="match status" value="1"/>
</dbReference>
<evidence type="ECO:0000313" key="7">
    <source>
        <dbReference type="Proteomes" id="UP000267251"/>
    </source>
</evidence>
<dbReference type="AlphaFoldDB" id="A0A4P9Y004"/>
<gene>
    <name evidence="6" type="ORF">BJ684DRAFT_12503</name>
</gene>
<dbReference type="Pfam" id="PF03153">
    <property type="entry name" value="TFIIA"/>
    <property type="match status" value="1"/>
</dbReference>
<evidence type="ECO:0000256" key="3">
    <source>
        <dbReference type="ARBA" id="ARBA00023163"/>
    </source>
</evidence>
<dbReference type="InterPro" id="IPR009088">
    <property type="entry name" value="TFIIA_b-brl"/>
</dbReference>
<feature type="compositionally biased region" description="Acidic residues" evidence="5">
    <location>
        <begin position="9"/>
        <end position="34"/>
    </location>
</feature>
<reference evidence="7" key="1">
    <citation type="journal article" date="2018" name="Nat. Microbiol.">
        <title>Leveraging single-cell genomics to expand the fungal tree of life.</title>
        <authorList>
            <person name="Ahrendt S.R."/>
            <person name="Quandt C.A."/>
            <person name="Ciobanu D."/>
            <person name="Clum A."/>
            <person name="Salamov A."/>
            <person name="Andreopoulos B."/>
            <person name="Cheng J.F."/>
            <person name="Woyke T."/>
            <person name="Pelin A."/>
            <person name="Henrissat B."/>
            <person name="Reynolds N.K."/>
            <person name="Benny G.L."/>
            <person name="Smith M.E."/>
            <person name="James T.Y."/>
            <person name="Grigoriev I.V."/>
        </authorList>
    </citation>
    <scope>NUCLEOTIDE SEQUENCE [LARGE SCALE GENOMIC DNA]</scope>
</reference>
<dbReference type="CDD" id="cd07976">
    <property type="entry name" value="TFIIA_alpha_beta_like"/>
    <property type="match status" value="1"/>
</dbReference>
<dbReference type="GO" id="GO:0006367">
    <property type="term" value="P:transcription initiation at RNA polymerase II promoter"/>
    <property type="evidence" value="ECO:0007669"/>
    <property type="project" value="InterPro"/>
</dbReference>
<evidence type="ECO:0000256" key="1">
    <source>
        <dbReference type="ARBA" id="ARBA00004123"/>
    </source>
</evidence>
<dbReference type="FunFam" id="2.30.18.10:FF:000006">
    <property type="entry name" value="Transcription factor TFIIA complex subunit Toa1"/>
    <property type="match status" value="1"/>
</dbReference>
<comment type="similarity">
    <text evidence="2">Belongs to the TFIIA subunit 1 family.</text>
</comment>
<keyword evidence="3" id="KW-0804">Transcription</keyword>
<sequence>MESGGRFDDPDDVIGSDLDDTDDEDDRDEEAEEDTNIILCTYDKVTRTKNKWKCVLKDGIMTVDGRDYVFHKASGDFEW</sequence>
<dbReference type="Gene3D" id="2.30.18.10">
    <property type="entry name" value="Transcription factor IIA (TFIIA), beta-barrel domain"/>
    <property type="match status" value="1"/>
</dbReference>
<protein>
    <submittedName>
        <fullName evidence="6">Transcription factor IIA, alpha/beta subunit</fullName>
    </submittedName>
</protein>
<name>A0A4P9Y004_9FUNG</name>
<dbReference type="SUPFAM" id="SSF50784">
    <property type="entry name" value="Transcription factor IIA (TFIIA), beta-barrel domain"/>
    <property type="match status" value="1"/>
</dbReference>
<proteinExistence type="inferred from homology"/>
<dbReference type="GO" id="GO:0005672">
    <property type="term" value="C:transcription factor TFIIA complex"/>
    <property type="evidence" value="ECO:0007669"/>
    <property type="project" value="InterPro"/>
</dbReference>
<evidence type="ECO:0000313" key="6">
    <source>
        <dbReference type="EMBL" id="RKP11752.1"/>
    </source>
</evidence>
<organism evidence="6 7">
    <name type="scientific">Piptocephalis cylindrospora</name>
    <dbReference type="NCBI Taxonomy" id="1907219"/>
    <lineage>
        <taxon>Eukaryota</taxon>
        <taxon>Fungi</taxon>
        <taxon>Fungi incertae sedis</taxon>
        <taxon>Zoopagomycota</taxon>
        <taxon>Zoopagomycotina</taxon>
        <taxon>Zoopagomycetes</taxon>
        <taxon>Zoopagales</taxon>
        <taxon>Piptocephalidaceae</taxon>
        <taxon>Piptocephalis</taxon>
    </lineage>
</organism>
<dbReference type="SMART" id="SM01371">
    <property type="entry name" value="TFIIA"/>
    <property type="match status" value="1"/>
</dbReference>
<dbReference type="Proteomes" id="UP000267251">
    <property type="component" value="Unassembled WGS sequence"/>
</dbReference>
<keyword evidence="7" id="KW-1185">Reference proteome</keyword>
<keyword evidence="4" id="KW-0539">Nucleus</keyword>
<evidence type="ECO:0000256" key="5">
    <source>
        <dbReference type="SAM" id="MobiDB-lite"/>
    </source>
</evidence>
<comment type="subcellular location">
    <subcellularLocation>
        <location evidence="1">Nucleus</location>
    </subcellularLocation>
</comment>
<evidence type="ECO:0000256" key="2">
    <source>
        <dbReference type="ARBA" id="ARBA00010059"/>
    </source>
</evidence>
<dbReference type="OrthoDB" id="6275927at2759"/>
<evidence type="ECO:0000256" key="4">
    <source>
        <dbReference type="ARBA" id="ARBA00023242"/>
    </source>
</evidence>
<accession>A0A4P9Y004</accession>